<dbReference type="OrthoDB" id="9792285at2"/>
<dbReference type="AlphaFoldDB" id="A0A250JY48"/>
<name>A0A250JY48_9BACT</name>
<keyword evidence="2" id="KW-1185">Reference proteome</keyword>
<dbReference type="NCBIfam" id="TIGR02242">
    <property type="entry name" value="tail_TIGR02242"/>
    <property type="match status" value="1"/>
</dbReference>
<dbReference type="Pfam" id="PF09684">
    <property type="entry name" value="Tail_P2_I"/>
    <property type="match status" value="1"/>
</dbReference>
<dbReference type="Proteomes" id="UP000217343">
    <property type="component" value="Chromosome"/>
</dbReference>
<dbReference type="EMBL" id="CP022203">
    <property type="protein sequence ID" value="ATB48789.1"/>
    <property type="molecule type" value="Genomic_DNA"/>
</dbReference>
<sequence>MDANRLRFYMLADAPDWLTESSVSASEVCLYDAKRRTLRLGSLGETRTFDEALDLAMLEPRLARVPSAVDAFGTWAWWDEVAGQVRTAGGGAGTTPRFEPAQVGLSGAVTDLSPGAGGVLYLAVDQRVVALHLRKVWSAVVFPAGGIAAHRIAADPRGGAYVLSGPPSFAPAAPPAVLGRVDGQPLPEVLSSPSGAGLFRPMEENPDPPRTRVLETLAWPGEVPVALACDTEGRLAVLSWVMDPALAGVPADAAHARLRFFTSRFSAPVALPGVLRPFSLAFLPDGRAVVLSLLEDGKVEAVAYALPADASEAIPQGDYFPLPGHDGGPFLQGARPPHHAVSPGLADQAPVPLQALSLPRCAERGRASNPPNRPFDSGDGRTVWHRLYVEALLPPRTGVRVWLAATDEPLAPPGDSPHWHEHRLGLIPEAPVHPDVPHGSWVPLPSEVPFQPGMLPAPPAPGESGLFTVLIQRAHSQVRALSGRYLWVRVELFGDGRRTPEVGALRAYASRFSYVDNYLPSLYREERFGDDADAPGRATPADFLERFLGIVEGVLTPIEDRIAHAHVLTDPGHVPGDSLEWLASWVGLSFDPVVGESQRRAMLRAAPALARRRGCVEGLRLALDLVTDGAVNRGAVVVVEDFRLRRTLATILGADLADEEDPLLQGLSRGGNAYVGDTLFLGDETRAEFLAVFGDETLRTRAEAEAVEQFLERLAHRLTVLVHQGTDTRTLGLIRKVAEQEAPAHVQVSVITASRPLLVGVASLVGVDTYVGPAPAATSVRVGHSVLGLADVIERPASLDPRLEGG</sequence>
<dbReference type="InterPro" id="IPR011748">
    <property type="entry name" value="Unchr_phage_tail-like"/>
</dbReference>
<evidence type="ECO:0000313" key="1">
    <source>
        <dbReference type="EMBL" id="ATB48789.1"/>
    </source>
</evidence>
<dbReference type="KEGG" id="mmas:MYMAC_004420"/>
<reference evidence="1 2" key="1">
    <citation type="submission" date="2017-06" db="EMBL/GenBank/DDBJ databases">
        <title>Sequencing and comparative analysis of myxobacterial genomes.</title>
        <authorList>
            <person name="Rupp O."/>
            <person name="Goesmann A."/>
            <person name="Sogaard-Andersen L."/>
        </authorList>
    </citation>
    <scope>NUCLEOTIDE SEQUENCE [LARGE SCALE GENOMIC DNA]</scope>
    <source>
        <strain evidence="1 2">DSM 14697</strain>
    </source>
</reference>
<gene>
    <name evidence="1" type="ORF">MYMAC_004420</name>
</gene>
<evidence type="ECO:0000313" key="2">
    <source>
        <dbReference type="Proteomes" id="UP000217343"/>
    </source>
</evidence>
<proteinExistence type="predicted"/>
<accession>A0A250JY48</accession>
<dbReference type="RefSeq" id="WP_095959557.1">
    <property type="nucleotide sequence ID" value="NZ_CP022203.1"/>
</dbReference>
<dbReference type="InterPro" id="IPR006521">
    <property type="entry name" value="Tail_protein_I"/>
</dbReference>
<protein>
    <submittedName>
        <fullName evidence="1">Tail protein</fullName>
    </submittedName>
</protein>
<organism evidence="1 2">
    <name type="scientific">Corallococcus macrosporus DSM 14697</name>
    <dbReference type="NCBI Taxonomy" id="1189310"/>
    <lineage>
        <taxon>Bacteria</taxon>
        <taxon>Pseudomonadati</taxon>
        <taxon>Myxococcota</taxon>
        <taxon>Myxococcia</taxon>
        <taxon>Myxococcales</taxon>
        <taxon>Cystobacterineae</taxon>
        <taxon>Myxococcaceae</taxon>
        <taxon>Corallococcus</taxon>
    </lineage>
</organism>